<reference evidence="4 5" key="1">
    <citation type="submission" date="2019-05" db="EMBL/GenBank/DDBJ databases">
        <authorList>
            <person name="Lee S.D."/>
        </authorList>
    </citation>
    <scope>NUCLEOTIDE SEQUENCE [LARGE SCALE GENOMIC DNA]</scope>
    <source>
        <strain evidence="4 5">YC2-7</strain>
    </source>
</reference>
<dbReference type="AlphaFoldDB" id="A0A848K557"/>
<evidence type="ECO:0000259" key="3">
    <source>
        <dbReference type="Pfam" id="PF22636"/>
    </source>
</evidence>
<reference evidence="4 5" key="2">
    <citation type="submission" date="2020-06" db="EMBL/GenBank/DDBJ databases">
        <title>Antribacter stalactiti gen. nov., sp. nov., a new member of the family Nacardiaceae isolated from a cave.</title>
        <authorList>
            <person name="Kim I.S."/>
        </authorList>
    </citation>
    <scope>NUCLEOTIDE SEQUENCE [LARGE SCALE GENOMIC DNA]</scope>
    <source>
        <strain evidence="4 5">YC2-7</strain>
    </source>
</reference>
<dbReference type="InterPro" id="IPR054485">
    <property type="entry name" value="FlK-like_dom"/>
</dbReference>
<organism evidence="4 5">
    <name type="scientific">Antrihabitans stalactiti</name>
    <dbReference type="NCBI Taxonomy" id="2584121"/>
    <lineage>
        <taxon>Bacteria</taxon>
        <taxon>Bacillati</taxon>
        <taxon>Actinomycetota</taxon>
        <taxon>Actinomycetes</taxon>
        <taxon>Mycobacteriales</taxon>
        <taxon>Nocardiaceae</taxon>
        <taxon>Antrihabitans</taxon>
    </lineage>
</organism>
<feature type="active site" evidence="1">
    <location>
        <position position="42"/>
    </location>
</feature>
<keyword evidence="5" id="KW-1185">Reference proteome</keyword>
<dbReference type="RefSeq" id="WP_169584426.1">
    <property type="nucleotide sequence ID" value="NZ_VCQU01000001.1"/>
</dbReference>
<dbReference type="Gene3D" id="3.10.129.10">
    <property type="entry name" value="Hotdog Thioesterase"/>
    <property type="match status" value="1"/>
</dbReference>
<dbReference type="EMBL" id="VCQU01000001">
    <property type="protein sequence ID" value="NMN93731.1"/>
    <property type="molecule type" value="Genomic_DNA"/>
</dbReference>
<dbReference type="PIRSF" id="PIRSF014972">
    <property type="entry name" value="FlK"/>
    <property type="match status" value="1"/>
</dbReference>
<feature type="active site" evidence="1">
    <location>
        <position position="34"/>
    </location>
</feature>
<dbReference type="SUPFAM" id="SSF54637">
    <property type="entry name" value="Thioesterase/thiol ester dehydrase-isomerase"/>
    <property type="match status" value="1"/>
</dbReference>
<dbReference type="InterPro" id="IPR025540">
    <property type="entry name" value="FlK"/>
</dbReference>
<gene>
    <name evidence="4" type="ORF">FGL95_01595</name>
</gene>
<proteinExistence type="predicted"/>
<feature type="active site" evidence="1">
    <location>
        <position position="68"/>
    </location>
</feature>
<evidence type="ECO:0000313" key="5">
    <source>
        <dbReference type="Proteomes" id="UP000535543"/>
    </source>
</evidence>
<comment type="caution">
    <text evidence="4">The sequence shown here is derived from an EMBL/GenBank/DDBJ whole genome shotgun (WGS) entry which is preliminary data.</text>
</comment>
<dbReference type="PANTHER" id="PTHR36934">
    <property type="entry name" value="BLR0278 PROTEIN"/>
    <property type="match status" value="1"/>
</dbReference>
<dbReference type="PANTHER" id="PTHR36934:SF1">
    <property type="entry name" value="THIOESTERASE DOMAIN-CONTAINING PROTEIN"/>
    <property type="match status" value="1"/>
</dbReference>
<evidence type="ECO:0000256" key="1">
    <source>
        <dbReference type="PIRSR" id="PIRSR014972-1"/>
    </source>
</evidence>
<evidence type="ECO:0000313" key="4">
    <source>
        <dbReference type="EMBL" id="NMN93731.1"/>
    </source>
</evidence>
<dbReference type="InterPro" id="IPR029069">
    <property type="entry name" value="HotDog_dom_sf"/>
</dbReference>
<evidence type="ECO:0000256" key="2">
    <source>
        <dbReference type="PIRSR" id="PIRSR014972-2"/>
    </source>
</evidence>
<feature type="binding site" evidence="2">
    <location>
        <position position="112"/>
    </location>
    <ligand>
        <name>substrate</name>
    </ligand>
</feature>
<name>A0A848K557_9NOCA</name>
<sequence>MTLRPDLSAEFDVEVGDADTALALGSGNLEVLGTPRVVALMEQATVRAVAGDLPAGQTTVGVEVVVRHRRPSLLGARIRVVARLGEVADKRLRFDVAAYEGDALIADGTVRRVIVDREKFMNRSVIGGRTG</sequence>
<dbReference type="Proteomes" id="UP000535543">
    <property type="component" value="Unassembled WGS sequence"/>
</dbReference>
<feature type="binding site" evidence="2">
    <location>
        <position position="61"/>
    </location>
    <ligand>
        <name>CoA</name>
        <dbReference type="ChEBI" id="CHEBI:57287"/>
    </ligand>
</feature>
<feature type="binding site" evidence="2">
    <location>
        <position position="61"/>
    </location>
    <ligand>
        <name>substrate</name>
    </ligand>
</feature>
<accession>A0A848K557</accession>
<feature type="domain" description="Fluoroacetyl-CoA-specific thioesterase-like" evidence="3">
    <location>
        <begin position="15"/>
        <end position="118"/>
    </location>
</feature>
<protein>
    <submittedName>
        <fullName evidence="4">Thioesterase</fullName>
    </submittedName>
</protein>
<dbReference type="Pfam" id="PF22636">
    <property type="entry name" value="FlK"/>
    <property type="match status" value="1"/>
</dbReference>